<reference evidence="2 3" key="1">
    <citation type="journal article" date="2020" name="Nat. Commun.">
        <title>Genome of Tripterygium wilfordii and identification of cytochrome P450 involved in triptolide biosynthesis.</title>
        <authorList>
            <person name="Tu L."/>
            <person name="Su P."/>
            <person name="Zhang Z."/>
            <person name="Gao L."/>
            <person name="Wang J."/>
            <person name="Hu T."/>
            <person name="Zhou J."/>
            <person name="Zhang Y."/>
            <person name="Zhao Y."/>
            <person name="Liu Y."/>
            <person name="Song Y."/>
            <person name="Tong Y."/>
            <person name="Lu Y."/>
            <person name="Yang J."/>
            <person name="Xu C."/>
            <person name="Jia M."/>
            <person name="Peters R.J."/>
            <person name="Huang L."/>
            <person name="Gao W."/>
        </authorList>
    </citation>
    <scope>NUCLEOTIDE SEQUENCE [LARGE SCALE GENOMIC DNA]</scope>
    <source>
        <strain evidence="3">cv. XIE 37</strain>
        <tissue evidence="2">Leaf</tissue>
    </source>
</reference>
<evidence type="ECO:0008006" key="4">
    <source>
        <dbReference type="Google" id="ProtNLM"/>
    </source>
</evidence>
<feature type="coiled-coil region" evidence="1">
    <location>
        <begin position="69"/>
        <end position="117"/>
    </location>
</feature>
<dbReference type="Proteomes" id="UP000593562">
    <property type="component" value="Unassembled WGS sequence"/>
</dbReference>
<sequence>MDALDIADLSKAVQGENLSNILEDNIAVAAGRTESWMWKQISQDEIQPTRIERKRLSDKAYRDRRKEGKKKMQDELHKHTVENKHAKQENQLLKNEIDSMNLKLQSAAMEIEQLQNLICELRRQNGCQQVLMEAFLHKIVGPKDRDPQLGKLQHEIRVLRRTVAFTGWMEEAMQLLNRIAELQHQNKDLKVQVQALCEKIYNDKLNS</sequence>
<feature type="coiled-coil region" evidence="1">
    <location>
        <begin position="172"/>
        <end position="199"/>
    </location>
</feature>
<evidence type="ECO:0000256" key="1">
    <source>
        <dbReference type="SAM" id="Coils"/>
    </source>
</evidence>
<accession>A0A7J7DSL7</accession>
<keyword evidence="3" id="KW-1185">Reference proteome</keyword>
<dbReference type="AlphaFoldDB" id="A0A7J7DSL7"/>
<dbReference type="EMBL" id="JAAARO010000004">
    <property type="protein sequence ID" value="KAF5749355.1"/>
    <property type="molecule type" value="Genomic_DNA"/>
</dbReference>
<dbReference type="InParanoid" id="A0A7J7DSL7"/>
<dbReference type="SUPFAM" id="SSF57959">
    <property type="entry name" value="Leucine zipper domain"/>
    <property type="match status" value="1"/>
</dbReference>
<keyword evidence="1" id="KW-0175">Coiled coil</keyword>
<evidence type="ECO:0000313" key="3">
    <source>
        <dbReference type="Proteomes" id="UP000593562"/>
    </source>
</evidence>
<dbReference type="GO" id="GO:0003700">
    <property type="term" value="F:DNA-binding transcription factor activity"/>
    <property type="evidence" value="ECO:0007669"/>
    <property type="project" value="InterPro"/>
</dbReference>
<evidence type="ECO:0000313" key="2">
    <source>
        <dbReference type="EMBL" id="KAF5749355.1"/>
    </source>
</evidence>
<dbReference type="InterPro" id="IPR046347">
    <property type="entry name" value="bZIP_sf"/>
</dbReference>
<organism evidence="2 3">
    <name type="scientific">Tripterygium wilfordii</name>
    <name type="common">Thunder God vine</name>
    <dbReference type="NCBI Taxonomy" id="458696"/>
    <lineage>
        <taxon>Eukaryota</taxon>
        <taxon>Viridiplantae</taxon>
        <taxon>Streptophyta</taxon>
        <taxon>Embryophyta</taxon>
        <taxon>Tracheophyta</taxon>
        <taxon>Spermatophyta</taxon>
        <taxon>Magnoliopsida</taxon>
        <taxon>eudicotyledons</taxon>
        <taxon>Gunneridae</taxon>
        <taxon>Pentapetalae</taxon>
        <taxon>rosids</taxon>
        <taxon>fabids</taxon>
        <taxon>Celastrales</taxon>
        <taxon>Celastraceae</taxon>
        <taxon>Tripterygium</taxon>
    </lineage>
</organism>
<protein>
    <recommendedName>
        <fullName evidence="4">BZIP domain-containing protein</fullName>
    </recommendedName>
</protein>
<proteinExistence type="predicted"/>
<comment type="caution">
    <text evidence="2">The sequence shown here is derived from an EMBL/GenBank/DDBJ whole genome shotgun (WGS) entry which is preliminary data.</text>
</comment>
<gene>
    <name evidence="2" type="ORF">HS088_TW04G01323</name>
</gene>
<name>A0A7J7DSL7_TRIWF</name>